<reference evidence="1" key="1">
    <citation type="submission" date="2022-09" db="EMBL/GenBank/DDBJ databases">
        <title>Rhodovastum sp. nov. RN2-1 isolated from soil in Seongnam, South Korea.</title>
        <authorList>
            <person name="Le N.T."/>
        </authorList>
    </citation>
    <scope>NUCLEOTIDE SEQUENCE</scope>
    <source>
        <strain evidence="1">RN2-1</strain>
    </source>
</reference>
<proteinExistence type="predicted"/>
<dbReference type="Proteomes" id="UP001165679">
    <property type="component" value="Unassembled WGS sequence"/>
</dbReference>
<keyword evidence="2" id="KW-1185">Reference proteome</keyword>
<protein>
    <submittedName>
        <fullName evidence="1">Uncharacterized protein</fullName>
    </submittedName>
</protein>
<dbReference type="RefSeq" id="WP_264716612.1">
    <property type="nucleotide sequence ID" value="NZ_JAPDNT010000044.1"/>
</dbReference>
<reference evidence="1" key="2">
    <citation type="submission" date="2022-10" db="EMBL/GenBank/DDBJ databases">
        <authorList>
            <person name="Trinh H.N."/>
        </authorList>
    </citation>
    <scope>NUCLEOTIDE SEQUENCE</scope>
    <source>
        <strain evidence="1">RN2-1</strain>
    </source>
</reference>
<accession>A0AA41YSC1</accession>
<dbReference type="EMBL" id="JAPDNT010000044">
    <property type="protein sequence ID" value="MCW3477652.1"/>
    <property type="molecule type" value="Genomic_DNA"/>
</dbReference>
<sequence length="40" mass="4557">MPFDVAFSLSAEERLAWVVALGTLDGRVFDFSRLCWKEPP</sequence>
<evidence type="ECO:0000313" key="1">
    <source>
        <dbReference type="EMBL" id="MCW3477652.1"/>
    </source>
</evidence>
<organism evidence="1 2">
    <name type="scientific">Limobrevibacterium gyesilva</name>
    <dbReference type="NCBI Taxonomy" id="2991712"/>
    <lineage>
        <taxon>Bacteria</taxon>
        <taxon>Pseudomonadati</taxon>
        <taxon>Pseudomonadota</taxon>
        <taxon>Alphaproteobacteria</taxon>
        <taxon>Acetobacterales</taxon>
        <taxon>Acetobacteraceae</taxon>
        <taxon>Limobrevibacterium</taxon>
    </lineage>
</organism>
<name>A0AA41YSC1_9PROT</name>
<gene>
    <name evidence="1" type="ORF">OL599_24125</name>
</gene>
<evidence type="ECO:0000313" key="2">
    <source>
        <dbReference type="Proteomes" id="UP001165679"/>
    </source>
</evidence>
<comment type="caution">
    <text evidence="1">The sequence shown here is derived from an EMBL/GenBank/DDBJ whole genome shotgun (WGS) entry which is preliminary data.</text>
</comment>
<dbReference type="AlphaFoldDB" id="A0AA41YSC1"/>